<dbReference type="Pfam" id="PF04931">
    <property type="entry name" value="DNA_pol_phi"/>
    <property type="match status" value="2"/>
</dbReference>
<dbReference type="VEuPathDB" id="FungiDB:C5L36_0C08970"/>
<protein>
    <recommendedName>
        <fullName evidence="6">DNA polymerase V</fullName>
    </recommendedName>
</protein>
<name>A0A1Z8JVF4_PICKU</name>
<feature type="compositionally biased region" description="Acidic residues" evidence="3">
    <location>
        <begin position="248"/>
        <end position="257"/>
    </location>
</feature>
<dbReference type="EMBL" id="NHMM01000001">
    <property type="protein sequence ID" value="OUT24531.1"/>
    <property type="molecule type" value="Genomic_DNA"/>
</dbReference>
<comment type="subcellular location">
    <subcellularLocation>
        <location evidence="1">Nucleus</location>
    </subcellularLocation>
</comment>
<reference evidence="4 5" key="1">
    <citation type="submission" date="2017-05" db="EMBL/GenBank/DDBJ databases">
        <title>The Genome Sequence of Candida krusei Ckrusei653.</title>
        <authorList>
            <person name="Cuomo C."/>
            <person name="Forche A."/>
            <person name="Young S."/>
            <person name="Abouelleil A."/>
            <person name="Cao P."/>
            <person name="Chapman S."/>
            <person name="Cusick C."/>
            <person name="Shea T."/>
            <person name="Nusbaum C."/>
            <person name="Birren B."/>
        </authorList>
    </citation>
    <scope>NUCLEOTIDE SEQUENCE [LARGE SCALE GENOMIC DNA]</scope>
    <source>
        <strain evidence="4 5">Ckrusei653</strain>
    </source>
</reference>
<dbReference type="AlphaFoldDB" id="A0A1Z8JVF4"/>
<comment type="caution">
    <text evidence="4">The sequence shown here is derived from an EMBL/GenBank/DDBJ whole genome shotgun (WGS) entry which is preliminary data.</text>
</comment>
<dbReference type="Proteomes" id="UP000195871">
    <property type="component" value="Unassembled WGS sequence"/>
</dbReference>
<evidence type="ECO:0000256" key="1">
    <source>
        <dbReference type="ARBA" id="ARBA00004123"/>
    </source>
</evidence>
<organism evidence="4 5">
    <name type="scientific">Pichia kudriavzevii</name>
    <name type="common">Yeast</name>
    <name type="synonym">Issatchenkia orientalis</name>
    <dbReference type="NCBI Taxonomy" id="4909"/>
    <lineage>
        <taxon>Eukaryota</taxon>
        <taxon>Fungi</taxon>
        <taxon>Dikarya</taxon>
        <taxon>Ascomycota</taxon>
        <taxon>Saccharomycotina</taxon>
        <taxon>Pichiomycetes</taxon>
        <taxon>Pichiales</taxon>
        <taxon>Pichiaceae</taxon>
        <taxon>Pichia</taxon>
    </lineage>
</organism>
<dbReference type="GO" id="GO:0005730">
    <property type="term" value="C:nucleolus"/>
    <property type="evidence" value="ECO:0007669"/>
    <property type="project" value="InterPro"/>
</dbReference>
<feature type="region of interest" description="Disordered" evidence="3">
    <location>
        <begin position="244"/>
        <end position="282"/>
    </location>
</feature>
<gene>
    <name evidence="4" type="ORF">CAS74_000919</name>
</gene>
<evidence type="ECO:0000256" key="2">
    <source>
        <dbReference type="ARBA" id="ARBA00023242"/>
    </source>
</evidence>
<evidence type="ECO:0000256" key="3">
    <source>
        <dbReference type="SAM" id="MobiDB-lite"/>
    </source>
</evidence>
<feature type="region of interest" description="Disordered" evidence="3">
    <location>
        <begin position="780"/>
        <end position="834"/>
    </location>
</feature>
<dbReference type="GO" id="GO:0006355">
    <property type="term" value="P:regulation of DNA-templated transcription"/>
    <property type="evidence" value="ECO:0007669"/>
    <property type="project" value="InterPro"/>
</dbReference>
<sequence length="1114" mass="126813">MGVSKDHYYRLASNLSKERIQAATSLIKELAEENSETEYKYALQRLMSGLASGHDSARIGFSMCLTELLSLLSGSEALKYTAKTFLSDLNTHLDKTVKAKHKGKNLRAYLFAKIFGIQSLIGSSLLDDPPHSLIIEIIDELFSIALTKSWIREISVVTIIKLINKLHLAADREVIPYILTKLAENSLLLSMDGLLVYLTIPVAERKNLSDLASIQRSQHWKNDDPLTKGNLAVLKDAFLDRIVHNDNGDDEDNNESETNEKDKKKKKKTKAKNDQQQPQIQKGSWNPQLHYVWVPLLSELMENERETSQEPPQKKKKSSKGTKNDKKTSNKLSLATFWPTFDATFFSANASPERKHTGLQILDLSFKLPSFIPEFFSVLFDQNITRCLINHTSKKDRVLHSLSVNVLENATKTSKTLRHENARLCMVRSLERQCVLFDRVSKSKIIRDILSNIFDDESDPNNLETEVTFWVEIIDWIMNKSYNELSSKTNNKDDTHSLEEDVHTFIFDSLLNVVRGNKRLIKAVIEKSNDKVLTLQVISQCKEILEYFAKVIYVKAQIPYSGSTLKLAKDRLSSVLSDLMECSKNQVDWSGFLVEFLHKYDQSNELITTIDNLDKIEEVNDADQDSDVDVDADMGYDSQLDIKQVKEKSFKAWNELAKSVKSTGLNISKSRISKCLIMLLSTALLELYGGDSESVSILNDLDNVYEDFKQGNESSNILDTLIDLMLSYTTQKSKLKKRIGNNIWESVFLDIKQEQLDRLFDVLMTRENKAGMEQLFNQAIDEYDDEDEDEDEDEGKANEENENSENKLKEGTESESESEEPDEESEDNVDRNEKIEEVEKSATTALAKALKIEEAGLGHRKNNHDISANREADEKEEQEQEQENDDDNEDDDDDDDDDDNAYESDESMSDEQMLAIDSQLSAIFQQRKSSLDELRSSSKNGNERKLEAKNARELMALCKLRVLDLLDSYVSNPETQIQIECASIAIILLDLMELTIDINVGEKAHKLIKKTCKHTFQIPEDKLGDIFDLLDQVLSRASKGKFAALGQACSQVAIYLVRSIVAVNPEKYEEFISRATEIYLKHLIKWAVTPRDKANASLFTDFVNWLNSKRTPRS</sequence>
<dbReference type="GO" id="GO:0000182">
    <property type="term" value="F:rDNA binding"/>
    <property type="evidence" value="ECO:0007669"/>
    <property type="project" value="TreeGrafter"/>
</dbReference>
<dbReference type="InterPro" id="IPR007015">
    <property type="entry name" value="DNA_pol_V/MYBBP1A"/>
</dbReference>
<evidence type="ECO:0008006" key="6">
    <source>
        <dbReference type="Google" id="ProtNLM"/>
    </source>
</evidence>
<feature type="region of interest" description="Disordered" evidence="3">
    <location>
        <begin position="856"/>
        <end position="911"/>
    </location>
</feature>
<feature type="compositionally biased region" description="Basic and acidic residues" evidence="3">
    <location>
        <begin position="856"/>
        <end position="873"/>
    </location>
</feature>
<feature type="compositionally biased region" description="Acidic residues" evidence="3">
    <location>
        <begin position="813"/>
        <end position="827"/>
    </location>
</feature>
<dbReference type="PANTHER" id="PTHR13213">
    <property type="entry name" value="MYB-BINDING PROTEIN 1A FAMILY MEMBER"/>
    <property type="match status" value="1"/>
</dbReference>
<proteinExistence type="predicted"/>
<accession>A0A1Z8JVF4</accession>
<evidence type="ECO:0000313" key="5">
    <source>
        <dbReference type="Proteomes" id="UP000195871"/>
    </source>
</evidence>
<feature type="compositionally biased region" description="Basic and acidic residues" evidence="3">
    <location>
        <begin position="795"/>
        <end position="812"/>
    </location>
</feature>
<feature type="compositionally biased region" description="Acidic residues" evidence="3">
    <location>
        <begin position="874"/>
        <end position="909"/>
    </location>
</feature>
<feature type="region of interest" description="Disordered" evidence="3">
    <location>
        <begin position="303"/>
        <end position="329"/>
    </location>
</feature>
<feature type="compositionally biased region" description="Acidic residues" evidence="3">
    <location>
        <begin position="781"/>
        <end position="794"/>
    </location>
</feature>
<dbReference type="PANTHER" id="PTHR13213:SF2">
    <property type="entry name" value="MYB-BINDING PROTEIN 1A"/>
    <property type="match status" value="1"/>
</dbReference>
<evidence type="ECO:0000313" key="4">
    <source>
        <dbReference type="EMBL" id="OUT24531.1"/>
    </source>
</evidence>
<keyword evidence="2" id="KW-0539">Nucleus</keyword>